<keyword evidence="3" id="KW-0804">Transcription</keyword>
<dbReference type="Pfam" id="PF12833">
    <property type="entry name" value="HTH_18"/>
    <property type="match status" value="1"/>
</dbReference>
<evidence type="ECO:0000256" key="1">
    <source>
        <dbReference type="ARBA" id="ARBA00023015"/>
    </source>
</evidence>
<dbReference type="SUPFAM" id="SSF51215">
    <property type="entry name" value="Regulatory protein AraC"/>
    <property type="match status" value="1"/>
</dbReference>
<dbReference type="PRINTS" id="PR00032">
    <property type="entry name" value="HTHARAC"/>
</dbReference>
<evidence type="ECO:0000313" key="7">
    <source>
        <dbReference type="Proteomes" id="UP001165679"/>
    </source>
</evidence>
<evidence type="ECO:0000313" key="6">
    <source>
        <dbReference type="EMBL" id="MCW3476723.1"/>
    </source>
</evidence>
<dbReference type="InterPro" id="IPR047264">
    <property type="entry name" value="Cupin_HpaA-like_N"/>
</dbReference>
<evidence type="ECO:0000259" key="5">
    <source>
        <dbReference type="PROSITE" id="PS01124"/>
    </source>
</evidence>
<dbReference type="PROSITE" id="PS01124">
    <property type="entry name" value="HTH_ARAC_FAMILY_2"/>
    <property type="match status" value="1"/>
</dbReference>
<dbReference type="EMBL" id="JAPDNT010000023">
    <property type="protein sequence ID" value="MCW3476723.1"/>
    <property type="molecule type" value="Genomic_DNA"/>
</dbReference>
<keyword evidence="2" id="KW-0238">DNA-binding</keyword>
<dbReference type="Gene3D" id="1.10.10.60">
    <property type="entry name" value="Homeodomain-like"/>
    <property type="match status" value="1"/>
</dbReference>
<comment type="caution">
    <text evidence="6">The sequence shown here is derived from an EMBL/GenBank/DDBJ whole genome shotgun (WGS) entry which is preliminary data.</text>
</comment>
<keyword evidence="1" id="KW-0805">Transcription regulation</keyword>
<accession>A0AA41YUB5</accession>
<protein>
    <submittedName>
        <fullName evidence="6">Helix-turn-helix domain-containing protein</fullName>
    </submittedName>
</protein>
<proteinExistence type="predicted"/>
<dbReference type="GO" id="GO:0043565">
    <property type="term" value="F:sequence-specific DNA binding"/>
    <property type="evidence" value="ECO:0007669"/>
    <property type="project" value="InterPro"/>
</dbReference>
<dbReference type="GO" id="GO:0003700">
    <property type="term" value="F:DNA-binding transcription factor activity"/>
    <property type="evidence" value="ECO:0007669"/>
    <property type="project" value="InterPro"/>
</dbReference>
<feature type="domain" description="HTH araC/xylS-type" evidence="5">
    <location>
        <begin position="184"/>
        <end position="282"/>
    </location>
</feature>
<dbReference type="InterPro" id="IPR009057">
    <property type="entry name" value="Homeodomain-like_sf"/>
</dbReference>
<name>A0AA41YUB5_9PROT</name>
<dbReference type="PANTHER" id="PTHR43280">
    <property type="entry name" value="ARAC-FAMILY TRANSCRIPTIONAL REGULATOR"/>
    <property type="match status" value="1"/>
</dbReference>
<keyword evidence="7" id="KW-1185">Reference proteome</keyword>
<dbReference type="AlphaFoldDB" id="A0AA41YUB5"/>
<evidence type="ECO:0000256" key="2">
    <source>
        <dbReference type="ARBA" id="ARBA00023125"/>
    </source>
</evidence>
<organism evidence="6 7">
    <name type="scientific">Limobrevibacterium gyesilva</name>
    <dbReference type="NCBI Taxonomy" id="2991712"/>
    <lineage>
        <taxon>Bacteria</taxon>
        <taxon>Pseudomonadati</taxon>
        <taxon>Pseudomonadota</taxon>
        <taxon>Alphaproteobacteria</taxon>
        <taxon>Acetobacterales</taxon>
        <taxon>Acetobacteraceae</taxon>
        <taxon>Limobrevibacterium</taxon>
    </lineage>
</organism>
<evidence type="ECO:0000256" key="3">
    <source>
        <dbReference type="ARBA" id="ARBA00023163"/>
    </source>
</evidence>
<gene>
    <name evidence="6" type="ORF">OL599_19335</name>
</gene>
<dbReference type="PANTHER" id="PTHR43280:SF32">
    <property type="entry name" value="TRANSCRIPTIONAL REGULATORY PROTEIN"/>
    <property type="match status" value="1"/>
</dbReference>
<reference evidence="6" key="2">
    <citation type="submission" date="2022-10" db="EMBL/GenBank/DDBJ databases">
        <authorList>
            <person name="Trinh H.N."/>
        </authorList>
    </citation>
    <scope>NUCLEOTIDE SEQUENCE</scope>
    <source>
        <strain evidence="6">RN2-1</strain>
    </source>
</reference>
<dbReference type="InterPro" id="IPR020449">
    <property type="entry name" value="Tscrpt_reg_AraC-type_HTH"/>
</dbReference>
<dbReference type="InterPro" id="IPR018060">
    <property type="entry name" value="HTH_AraC"/>
</dbReference>
<feature type="region of interest" description="Disordered" evidence="4">
    <location>
        <begin position="278"/>
        <end position="300"/>
    </location>
</feature>
<dbReference type="Proteomes" id="UP001165679">
    <property type="component" value="Unassembled WGS sequence"/>
</dbReference>
<sequence>MPHYVLYGEHARRAAPGFVHVETLSSRSALHGWEIAPHRHEGLQQLLWVGEGGGEARLDRVRARFEGPALIVVPAPLVHAFTWQPGSEGHVLTLAADYVAALARNAEAAVARSLDTPRVLALAPGHAAASALAGLFERLARELQFGAPGMATAVAARVQLLMVEVARLAPPAEATVPAGAELWQRFRAAVEQSFRSCHGVAGIAAGIAVTRGRLDAICRRHAGRTGQQVIHDRLVLEAQRSLIYTGLTVAEIAYDLGFADPAYFTRFFARETGERPGAFRRRHRAANGTATDREQGGQAA</sequence>
<dbReference type="CDD" id="cd06999">
    <property type="entry name" value="cupin_HpaA-like_N"/>
    <property type="match status" value="1"/>
</dbReference>
<dbReference type="SMART" id="SM00342">
    <property type="entry name" value="HTH_ARAC"/>
    <property type="match status" value="1"/>
</dbReference>
<dbReference type="InterPro" id="IPR037923">
    <property type="entry name" value="HTH-like"/>
</dbReference>
<dbReference type="SUPFAM" id="SSF46689">
    <property type="entry name" value="Homeodomain-like"/>
    <property type="match status" value="1"/>
</dbReference>
<evidence type="ECO:0000256" key="4">
    <source>
        <dbReference type="SAM" id="MobiDB-lite"/>
    </source>
</evidence>
<reference evidence="6" key="1">
    <citation type="submission" date="2022-09" db="EMBL/GenBank/DDBJ databases">
        <title>Rhodovastum sp. nov. RN2-1 isolated from soil in Seongnam, South Korea.</title>
        <authorList>
            <person name="Le N.T."/>
        </authorList>
    </citation>
    <scope>NUCLEOTIDE SEQUENCE</scope>
    <source>
        <strain evidence="6">RN2-1</strain>
    </source>
</reference>
<feature type="compositionally biased region" description="Basic and acidic residues" evidence="4">
    <location>
        <begin position="291"/>
        <end position="300"/>
    </location>
</feature>